<evidence type="ECO:0000313" key="8">
    <source>
        <dbReference type="EMBL" id="CAD8284905.1"/>
    </source>
</evidence>
<accession>A0A7R9V752</accession>
<dbReference type="SFLD" id="SFLDS00032">
    <property type="entry name" value="Radical_SAM_3-amino-3-carboxyp"/>
    <property type="match status" value="1"/>
</dbReference>
<comment type="similarity">
    <text evidence="3">Belongs to the DPH1/DPH2 family. DPH2 subfamily.</text>
</comment>
<dbReference type="GO" id="GO:0017183">
    <property type="term" value="P:protein histidyl modification to diphthamide"/>
    <property type="evidence" value="ECO:0007669"/>
    <property type="project" value="UniProtKB-UniPathway"/>
</dbReference>
<dbReference type="FunFam" id="3.40.50.11860:FF:000001">
    <property type="entry name" value="2-(3-amino-3-carboxypropyl)histidine synthase subunit 2"/>
    <property type="match status" value="1"/>
</dbReference>
<dbReference type="GO" id="GO:0051536">
    <property type="term" value="F:iron-sulfur cluster binding"/>
    <property type="evidence" value="ECO:0007669"/>
    <property type="project" value="UniProtKB-KW"/>
</dbReference>
<evidence type="ECO:0000256" key="1">
    <source>
        <dbReference type="ARBA" id="ARBA00001966"/>
    </source>
</evidence>
<evidence type="ECO:0000256" key="6">
    <source>
        <dbReference type="ARBA" id="ARBA00023014"/>
    </source>
</evidence>
<evidence type="ECO:0000256" key="7">
    <source>
        <dbReference type="SAM" id="MobiDB-lite"/>
    </source>
</evidence>
<dbReference type="Gene3D" id="3.40.50.11840">
    <property type="entry name" value="Diphthamide synthesis DPH1/DPH2 domain 1"/>
    <property type="match status" value="1"/>
</dbReference>
<organism evidence="8">
    <name type="scientific">Chlamydomonas euryale</name>
    <dbReference type="NCBI Taxonomy" id="1486919"/>
    <lineage>
        <taxon>Eukaryota</taxon>
        <taxon>Viridiplantae</taxon>
        <taxon>Chlorophyta</taxon>
        <taxon>core chlorophytes</taxon>
        <taxon>Chlorophyceae</taxon>
        <taxon>CS clade</taxon>
        <taxon>Chlamydomonadales</taxon>
        <taxon>Chlamydomonadaceae</taxon>
        <taxon>Chlamydomonas</taxon>
    </lineage>
</organism>
<evidence type="ECO:0008006" key="9">
    <source>
        <dbReference type="Google" id="ProtNLM"/>
    </source>
</evidence>
<sequence length="660" mass="66592">MQPCTTAGASAPPPLDEWEWDIPATVDYLLERRFASAALQFPDELLGHCADVARALQAKLGGACKVYVLADSSYNPLAVDEVAAAHVSAQCIVHYGPASLTPVNSLPVFFVFPKSRLPDAQTAMQELLDTVEESESLREKRALVLLVDQAYQHVQDQMVDALRQECAARSTAAGAGGASAPSARAVIAAAAAARTMEPVRGVTAAVNMVAANATQANAASANVAAPSTSPQPVGACGGSCSDVAGSCGSGAGNQGMGRGSCGAERLSGCEGIAEASSAAGGSCHTAATGSAPDGPRQGCQAAGCREANGCGTQTAVLAPASSTRQGSHAEAGPIGAGRRNAGGAGVGVVGGVAGVRWQLPDGCSESDAALVWFGPAESPLLRALQLAHSTAGWLVCEPIAAAAGGAAGSAAGGAAGGGSSGGGDACTCLSIHEGLLPGTMALLKRRYYLVEKAKDAQIMGILVGTLACAGFLDAVNLVRQLAREAGKKTYQVVMGKPSPAKLANFPEVEVFVMIADPLGFLLDSKEFLSPIITPHEAFLALTGRSLDPSARYPLDFQEAIVSHNEREAADGGSGGERSGDGDDNLTSRQLVAFGGLSVAGPAGGGGRVAIAKDAAEYFALRRSYKGLETPLTGAEVLRPAAPVDGRSGRAAGYDDEPATR</sequence>
<feature type="region of interest" description="Disordered" evidence="7">
    <location>
        <begin position="631"/>
        <end position="660"/>
    </location>
</feature>
<dbReference type="InterPro" id="IPR042263">
    <property type="entry name" value="DPH1/DPH2_1"/>
</dbReference>
<name>A0A7R9V752_9CHLO</name>
<proteinExistence type="inferred from homology"/>
<dbReference type="PANTHER" id="PTHR10762:SF2">
    <property type="entry name" value="2-(3-AMINO-3-CARBOXYPROPYL)HISTIDINE SYNTHASE SUBUNIT 2"/>
    <property type="match status" value="1"/>
</dbReference>
<evidence type="ECO:0000256" key="3">
    <source>
        <dbReference type="ARBA" id="ARBA00006179"/>
    </source>
</evidence>
<dbReference type="InterPro" id="IPR042265">
    <property type="entry name" value="DPH1/DPH2_3"/>
</dbReference>
<dbReference type="GO" id="GO:0046872">
    <property type="term" value="F:metal ion binding"/>
    <property type="evidence" value="ECO:0007669"/>
    <property type="project" value="UniProtKB-KW"/>
</dbReference>
<dbReference type="InterPro" id="IPR016435">
    <property type="entry name" value="DPH1/DPH2"/>
</dbReference>
<evidence type="ECO:0000256" key="5">
    <source>
        <dbReference type="ARBA" id="ARBA00023004"/>
    </source>
</evidence>
<protein>
    <recommendedName>
        <fullName evidence="9">Diphthamide biosynthesis protein 2</fullName>
    </recommendedName>
</protein>
<comment type="cofactor">
    <cofactor evidence="1">
        <name>[4Fe-4S] cluster</name>
        <dbReference type="ChEBI" id="CHEBI:49883"/>
    </cofactor>
</comment>
<feature type="region of interest" description="Disordered" evidence="7">
    <location>
        <begin position="565"/>
        <end position="586"/>
    </location>
</feature>
<dbReference type="NCBIfam" id="TIGR00322">
    <property type="entry name" value="diphth2_R"/>
    <property type="match status" value="2"/>
</dbReference>
<dbReference type="PANTHER" id="PTHR10762">
    <property type="entry name" value="DIPHTHAMIDE BIOSYNTHESIS PROTEIN"/>
    <property type="match status" value="1"/>
</dbReference>
<keyword evidence="4" id="KW-0479">Metal-binding</keyword>
<dbReference type="UniPathway" id="UPA00559"/>
<dbReference type="EMBL" id="HBEC01010797">
    <property type="protein sequence ID" value="CAD8284905.1"/>
    <property type="molecule type" value="Transcribed_RNA"/>
</dbReference>
<dbReference type="Pfam" id="PF01866">
    <property type="entry name" value="Diphthamide_syn"/>
    <property type="match status" value="2"/>
</dbReference>
<dbReference type="GO" id="GO:0090560">
    <property type="term" value="F:2-(3-amino-3-carboxypropyl)histidine synthase activity"/>
    <property type="evidence" value="ECO:0007669"/>
    <property type="project" value="InterPro"/>
</dbReference>
<comment type="pathway">
    <text evidence="2">Protein modification; peptidyl-diphthamide biosynthesis.</text>
</comment>
<keyword evidence="6" id="KW-0411">Iron-sulfur</keyword>
<reference evidence="8" key="1">
    <citation type="submission" date="2021-01" db="EMBL/GenBank/DDBJ databases">
        <authorList>
            <person name="Corre E."/>
            <person name="Pelletier E."/>
            <person name="Niang G."/>
            <person name="Scheremetjew M."/>
            <person name="Finn R."/>
            <person name="Kale V."/>
            <person name="Holt S."/>
            <person name="Cochrane G."/>
            <person name="Meng A."/>
            <person name="Brown T."/>
            <person name="Cohen L."/>
        </authorList>
    </citation>
    <scope>NUCLEOTIDE SEQUENCE</scope>
    <source>
        <strain evidence="8">CCMP219</strain>
    </source>
</reference>
<dbReference type="AlphaFoldDB" id="A0A7R9V752"/>
<evidence type="ECO:0000256" key="4">
    <source>
        <dbReference type="ARBA" id="ARBA00022723"/>
    </source>
</evidence>
<keyword evidence="5" id="KW-0408">Iron</keyword>
<dbReference type="Gene3D" id="3.40.50.11860">
    <property type="entry name" value="Diphthamide synthesis DPH1/DPH2 domain 3"/>
    <property type="match status" value="1"/>
</dbReference>
<gene>
    <name evidence="8" type="ORF">CEUR00632_LOCUS4943</name>
</gene>
<evidence type="ECO:0000256" key="2">
    <source>
        <dbReference type="ARBA" id="ARBA00005156"/>
    </source>
</evidence>